<evidence type="ECO:0000313" key="1">
    <source>
        <dbReference type="EMBL" id="GGR96444.1"/>
    </source>
</evidence>
<proteinExistence type="predicted"/>
<dbReference type="Proteomes" id="UP000644548">
    <property type="component" value="Unassembled WGS sequence"/>
</dbReference>
<reference evidence="2" key="1">
    <citation type="journal article" date="2019" name="Int. J. Syst. Evol. Microbiol.">
        <title>The Global Catalogue of Microorganisms (GCM) 10K type strain sequencing project: providing services to taxonomists for standard genome sequencing and annotation.</title>
        <authorList>
            <consortium name="The Broad Institute Genomics Platform"/>
            <consortium name="The Broad Institute Genome Sequencing Center for Infectious Disease"/>
            <person name="Wu L."/>
            <person name="Ma J."/>
        </authorList>
    </citation>
    <scope>NUCLEOTIDE SEQUENCE [LARGE SCALE GENOMIC DNA]</scope>
    <source>
        <strain evidence="2">JCM 31405</strain>
    </source>
</reference>
<accession>A0ABQ2S8F9</accession>
<name>A0ABQ2S8F9_9DEIO</name>
<gene>
    <name evidence="1" type="ORF">GCM10008960_24110</name>
</gene>
<protein>
    <submittedName>
        <fullName evidence="1">Uncharacterized protein</fullName>
    </submittedName>
</protein>
<evidence type="ECO:0000313" key="2">
    <source>
        <dbReference type="Proteomes" id="UP000644548"/>
    </source>
</evidence>
<dbReference type="EMBL" id="BMQN01000005">
    <property type="protein sequence ID" value="GGR96444.1"/>
    <property type="molecule type" value="Genomic_DNA"/>
</dbReference>
<sequence>MRPCSRPGAARHPAGPVVRVKRSAEASRVFVLRVRFEDGGGPAGQFRAALHEGGAR</sequence>
<comment type="caution">
    <text evidence="1">The sequence shown here is derived from an EMBL/GenBank/DDBJ whole genome shotgun (WGS) entry which is preliminary data.</text>
</comment>
<keyword evidence="2" id="KW-1185">Reference proteome</keyword>
<organism evidence="1 2">
    <name type="scientific">Deinococcus sedimenti</name>
    <dbReference type="NCBI Taxonomy" id="1867090"/>
    <lineage>
        <taxon>Bacteria</taxon>
        <taxon>Thermotogati</taxon>
        <taxon>Deinococcota</taxon>
        <taxon>Deinococci</taxon>
        <taxon>Deinococcales</taxon>
        <taxon>Deinococcaceae</taxon>
        <taxon>Deinococcus</taxon>
    </lineage>
</organism>